<organism evidence="1 2">
    <name type="scientific">Hymenobacter negativus</name>
    <dbReference type="NCBI Taxonomy" id="2795026"/>
    <lineage>
        <taxon>Bacteria</taxon>
        <taxon>Pseudomonadati</taxon>
        <taxon>Bacteroidota</taxon>
        <taxon>Cytophagia</taxon>
        <taxon>Cytophagales</taxon>
        <taxon>Hymenobacteraceae</taxon>
        <taxon>Hymenobacter</taxon>
    </lineage>
</organism>
<keyword evidence="2" id="KW-1185">Reference proteome</keyword>
<accession>A0ABS3Q8R6</accession>
<name>A0ABS3Q8R6_9BACT</name>
<comment type="caution">
    <text evidence="1">The sequence shown here is derived from an EMBL/GenBank/DDBJ whole genome shotgun (WGS) entry which is preliminary data.</text>
</comment>
<gene>
    <name evidence="1" type="ORF">J4E00_00720</name>
</gene>
<dbReference type="Proteomes" id="UP000664369">
    <property type="component" value="Unassembled WGS sequence"/>
</dbReference>
<evidence type="ECO:0000313" key="1">
    <source>
        <dbReference type="EMBL" id="MBO2007552.1"/>
    </source>
</evidence>
<dbReference type="RefSeq" id="WP_208173090.1">
    <property type="nucleotide sequence ID" value="NZ_JAGETZ010000001.1"/>
</dbReference>
<protein>
    <submittedName>
        <fullName evidence="1">Terminase family protein</fullName>
    </submittedName>
</protein>
<proteinExistence type="predicted"/>
<dbReference type="InterPro" id="IPR027417">
    <property type="entry name" value="P-loop_NTPase"/>
</dbReference>
<sequence length="498" mass="57799">MKRSNYEQQRRRIYVNEKQRQFLAAKQKRRSYVGGRGSGKTTVAGHETRVEMNYLPRAKGFLAGLTYTQLTSNTVPAMEGAWQAHGLREYDPKSGFGHYVKGKRPPADWIKPYQPPSNYENVISFLNGYTIQLLSMDRAELARGGNYDFGHIDESALMKEEHVNKILRPMIRGNIYRFTDEHHQTFCDYTSVPWLPSGQWVFKTEDLAKEDPENHFFLESTAYDNVHVLGEKYLRDLRNGMTPLEWDVEVMNKRLTKLPNSFYPSFNEEKHGVWKTYSYVHDDESGLTLSIDSDRDPKRLLELSFDFNAAFTSLILCQEHGMEFRMLDALWVKQSSTTVVDALVEKFCDTYESHERKELLLYGDRNGNNKQVGSNLTLYQTIQQGLAARGWKSTLMVQGLDPDHRLKHIAINQLLAENNPRLPVMRFNRNKCKFLIISIQQSPINPDWTKNKNSEKSSIDQERATHLSDCFDNIVYRKYGHLFGQAQAYEPVYFLGRD</sequence>
<dbReference type="Pfam" id="PF03237">
    <property type="entry name" value="Terminase_6N"/>
    <property type="match status" value="1"/>
</dbReference>
<dbReference type="EMBL" id="JAGETZ010000001">
    <property type="protein sequence ID" value="MBO2007552.1"/>
    <property type="molecule type" value="Genomic_DNA"/>
</dbReference>
<dbReference type="Gene3D" id="3.40.50.300">
    <property type="entry name" value="P-loop containing nucleotide triphosphate hydrolases"/>
    <property type="match status" value="1"/>
</dbReference>
<evidence type="ECO:0000313" key="2">
    <source>
        <dbReference type="Proteomes" id="UP000664369"/>
    </source>
</evidence>
<reference evidence="1 2" key="1">
    <citation type="submission" date="2021-03" db="EMBL/GenBank/DDBJ databases">
        <authorList>
            <person name="Kim M.K."/>
        </authorList>
    </citation>
    <scope>NUCLEOTIDE SEQUENCE [LARGE SCALE GENOMIC DNA]</scope>
    <source>
        <strain evidence="1 2">BT442</strain>
    </source>
</reference>